<dbReference type="OrthoDB" id="410104at2759"/>
<dbReference type="Proteomes" id="UP000050761">
    <property type="component" value="Unassembled WGS sequence"/>
</dbReference>
<keyword evidence="2" id="KW-1185">Reference proteome</keyword>
<reference evidence="3" key="2">
    <citation type="submission" date="2019-09" db="UniProtKB">
        <authorList>
            <consortium name="WormBaseParasite"/>
        </authorList>
    </citation>
    <scope>IDENTIFICATION</scope>
</reference>
<evidence type="ECO:0000313" key="1">
    <source>
        <dbReference type="EMBL" id="VDP56464.1"/>
    </source>
</evidence>
<dbReference type="WBParaSite" id="HPBE_0002623901-mRNA-1">
    <property type="protein sequence ID" value="HPBE_0002623901-mRNA-1"/>
    <property type="gene ID" value="HPBE_0002623901"/>
</dbReference>
<evidence type="ECO:0000313" key="3">
    <source>
        <dbReference type="WBParaSite" id="HPBE_0002623901-mRNA-1"/>
    </source>
</evidence>
<accession>A0A3P8FF77</accession>
<organism evidence="2 3">
    <name type="scientific">Heligmosomoides polygyrus</name>
    <name type="common">Parasitic roundworm</name>
    <dbReference type="NCBI Taxonomy" id="6339"/>
    <lineage>
        <taxon>Eukaryota</taxon>
        <taxon>Metazoa</taxon>
        <taxon>Ecdysozoa</taxon>
        <taxon>Nematoda</taxon>
        <taxon>Chromadorea</taxon>
        <taxon>Rhabditida</taxon>
        <taxon>Rhabditina</taxon>
        <taxon>Rhabditomorpha</taxon>
        <taxon>Strongyloidea</taxon>
        <taxon>Heligmosomidae</taxon>
        <taxon>Heligmosomoides</taxon>
    </lineage>
</organism>
<evidence type="ECO:0000313" key="2">
    <source>
        <dbReference type="Proteomes" id="UP000050761"/>
    </source>
</evidence>
<dbReference type="AlphaFoldDB" id="A0A183GU69"/>
<gene>
    <name evidence="1" type="ORF">HPBE_LOCUS26238</name>
</gene>
<name>A0A183GU69_HELPZ</name>
<sequence length="208" mass="23862">MKWKTSRTALLYRGVHEISNNRPICLMYVVCKVFTRVLLSRIGRTLDEGEPCERAVFRRFSTIDHLHTITKLTEVSREYKLSLGLTFIELKKTFESVETEAQGVPTLYIRVLRELCSGLTTKVSSLYNDVIANVNREVDERVPYPWFSSAPHSKTSFVVIQRQWEDMEVKDDGRQLHHLAPSASQAEQMLAGFDRVCGNVGLQLNLRS</sequence>
<reference evidence="1 2" key="1">
    <citation type="submission" date="2018-11" db="EMBL/GenBank/DDBJ databases">
        <authorList>
            <consortium name="Pathogen Informatics"/>
        </authorList>
    </citation>
    <scope>NUCLEOTIDE SEQUENCE [LARGE SCALE GENOMIC DNA]</scope>
</reference>
<accession>A0A183GU69</accession>
<dbReference type="EMBL" id="UZAH01039502">
    <property type="protein sequence ID" value="VDP56464.1"/>
    <property type="molecule type" value="Genomic_DNA"/>
</dbReference>
<proteinExistence type="predicted"/>
<protein>
    <submittedName>
        <fullName evidence="3">DHC_N1 domain-containing protein</fullName>
    </submittedName>
</protein>